<dbReference type="InterPro" id="IPR000524">
    <property type="entry name" value="Tscrpt_reg_HTH_GntR"/>
</dbReference>
<evidence type="ECO:0000259" key="5">
    <source>
        <dbReference type="PROSITE" id="PS50949"/>
    </source>
</evidence>
<dbReference type="PROSITE" id="PS50949">
    <property type="entry name" value="HTH_GNTR"/>
    <property type="match status" value="1"/>
</dbReference>
<feature type="compositionally biased region" description="Basic residues" evidence="4">
    <location>
        <begin position="1"/>
        <end position="10"/>
    </location>
</feature>
<dbReference type="GO" id="GO:0003700">
    <property type="term" value="F:DNA-binding transcription factor activity"/>
    <property type="evidence" value="ECO:0007669"/>
    <property type="project" value="InterPro"/>
</dbReference>
<dbReference type="SMART" id="SM00345">
    <property type="entry name" value="HTH_GNTR"/>
    <property type="match status" value="1"/>
</dbReference>
<feature type="compositionally biased region" description="Polar residues" evidence="4">
    <location>
        <begin position="11"/>
        <end position="21"/>
    </location>
</feature>
<evidence type="ECO:0000256" key="1">
    <source>
        <dbReference type="ARBA" id="ARBA00023015"/>
    </source>
</evidence>
<keyword evidence="1" id="KW-0805">Transcription regulation</keyword>
<keyword evidence="7" id="KW-1185">Reference proteome</keyword>
<feature type="domain" description="HTH gntR-type" evidence="5">
    <location>
        <begin position="57"/>
        <end position="124"/>
    </location>
</feature>
<proteinExistence type="predicted"/>
<dbReference type="PANTHER" id="PTHR43537">
    <property type="entry name" value="TRANSCRIPTIONAL REGULATOR, GNTR FAMILY"/>
    <property type="match status" value="1"/>
</dbReference>
<feature type="region of interest" description="Disordered" evidence="4">
    <location>
        <begin position="1"/>
        <end position="21"/>
    </location>
</feature>
<dbReference type="Proteomes" id="UP000332515">
    <property type="component" value="Unassembled WGS sequence"/>
</dbReference>
<dbReference type="RefSeq" id="WP_153490679.1">
    <property type="nucleotide sequence ID" value="NZ_VWNA01000003.1"/>
</dbReference>
<comment type="caution">
    <text evidence="6">The sequence shown here is derived from an EMBL/GenBank/DDBJ whole genome shotgun (WGS) entry which is preliminary data.</text>
</comment>
<dbReference type="GO" id="GO:0003677">
    <property type="term" value="F:DNA binding"/>
    <property type="evidence" value="ECO:0007669"/>
    <property type="project" value="UniProtKB-KW"/>
</dbReference>
<dbReference type="Pfam" id="PF07729">
    <property type="entry name" value="FCD"/>
    <property type="match status" value="1"/>
</dbReference>
<keyword evidence="3" id="KW-0804">Transcription</keyword>
<organism evidence="6 7">
    <name type="scientific">Segnochrobactrum spirostomi</name>
    <dbReference type="NCBI Taxonomy" id="2608987"/>
    <lineage>
        <taxon>Bacteria</taxon>
        <taxon>Pseudomonadati</taxon>
        <taxon>Pseudomonadota</taxon>
        <taxon>Alphaproteobacteria</taxon>
        <taxon>Hyphomicrobiales</taxon>
        <taxon>Segnochrobactraceae</taxon>
        <taxon>Segnochrobactrum</taxon>
    </lineage>
</organism>
<evidence type="ECO:0000256" key="3">
    <source>
        <dbReference type="ARBA" id="ARBA00023163"/>
    </source>
</evidence>
<protein>
    <submittedName>
        <fullName evidence="6">GntR family transcriptional regulator</fullName>
    </submittedName>
</protein>
<dbReference type="CDD" id="cd07377">
    <property type="entry name" value="WHTH_GntR"/>
    <property type="match status" value="1"/>
</dbReference>
<reference evidence="6 7" key="1">
    <citation type="submission" date="2019-09" db="EMBL/GenBank/DDBJ databases">
        <title>Segnochrobactrum spirostomi gen. nov., sp. nov., isolated from the ciliate Spirostomum cf. yagiui and description of a novel family, Segnochrobactraceae fam. nov. within the order Rhizobiales of the class Alphaproteobacteria.</title>
        <authorList>
            <person name="Akter S."/>
            <person name="Shazib S.U.A."/>
            <person name="Shin M.K."/>
        </authorList>
    </citation>
    <scope>NUCLEOTIDE SEQUENCE [LARGE SCALE GENOMIC DNA]</scope>
    <source>
        <strain evidence="6 7">Sp-1</strain>
    </source>
</reference>
<evidence type="ECO:0000313" key="7">
    <source>
        <dbReference type="Proteomes" id="UP000332515"/>
    </source>
</evidence>
<dbReference type="EMBL" id="VWNA01000003">
    <property type="protein sequence ID" value="MQT15431.1"/>
    <property type="molecule type" value="Genomic_DNA"/>
</dbReference>
<evidence type="ECO:0000256" key="4">
    <source>
        <dbReference type="SAM" id="MobiDB-lite"/>
    </source>
</evidence>
<evidence type="ECO:0000313" key="6">
    <source>
        <dbReference type="EMBL" id="MQT15431.1"/>
    </source>
</evidence>
<evidence type="ECO:0000256" key="2">
    <source>
        <dbReference type="ARBA" id="ARBA00023125"/>
    </source>
</evidence>
<name>A0A6A7YBR9_9HYPH</name>
<dbReference type="Gene3D" id="1.20.120.530">
    <property type="entry name" value="GntR ligand-binding domain-like"/>
    <property type="match status" value="1"/>
</dbReference>
<dbReference type="PRINTS" id="PR00035">
    <property type="entry name" value="HTHGNTR"/>
</dbReference>
<dbReference type="PANTHER" id="PTHR43537:SF24">
    <property type="entry name" value="GLUCONATE OPERON TRANSCRIPTIONAL REPRESSOR"/>
    <property type="match status" value="1"/>
</dbReference>
<dbReference type="InterPro" id="IPR011711">
    <property type="entry name" value="GntR_C"/>
</dbReference>
<dbReference type="SUPFAM" id="SSF48008">
    <property type="entry name" value="GntR ligand-binding domain-like"/>
    <property type="match status" value="1"/>
</dbReference>
<dbReference type="SUPFAM" id="SSF46785">
    <property type="entry name" value="Winged helix' DNA-binding domain"/>
    <property type="match status" value="1"/>
</dbReference>
<accession>A0A6A7YBR9</accession>
<dbReference type="AlphaFoldDB" id="A0A6A7YBR9"/>
<keyword evidence="2" id="KW-0238">DNA-binding</keyword>
<dbReference type="InterPro" id="IPR036390">
    <property type="entry name" value="WH_DNA-bd_sf"/>
</dbReference>
<sequence length="276" mass="30150">MNTSRGRKRTPTASSGEEESVVTSATRAVVNAVAIVDRAPIARIDPEEGEWAAARPRTLVDHAVDGILSAASRGLILPGDRLSEPDLATRLGMSRVPIREALRILESQGVVTSAPYKGIRLMEVSNARLEHLIDVRVTIESLACRRAIEAGHNGAPYAARLDGAIDELTLMAQRDDIYGFASADTAFHRLLCSFAGNPVLDTLWESIARQLTVLFGLSTMGKSTETIIEEHRRLASVFADGDIDKMLRELEEHIRVQALDVNYEEIIAARRASRGD</sequence>
<dbReference type="InterPro" id="IPR036388">
    <property type="entry name" value="WH-like_DNA-bd_sf"/>
</dbReference>
<dbReference type="Gene3D" id="1.10.10.10">
    <property type="entry name" value="Winged helix-like DNA-binding domain superfamily/Winged helix DNA-binding domain"/>
    <property type="match status" value="1"/>
</dbReference>
<dbReference type="InterPro" id="IPR008920">
    <property type="entry name" value="TF_FadR/GntR_C"/>
</dbReference>
<gene>
    <name evidence="6" type="ORF">F0357_22805</name>
</gene>
<dbReference type="SMART" id="SM00895">
    <property type="entry name" value="FCD"/>
    <property type="match status" value="1"/>
</dbReference>
<dbReference type="Pfam" id="PF00392">
    <property type="entry name" value="GntR"/>
    <property type="match status" value="1"/>
</dbReference>